<dbReference type="Pfam" id="PF00583">
    <property type="entry name" value="Acetyltransf_1"/>
    <property type="match status" value="1"/>
</dbReference>
<proteinExistence type="predicted"/>
<dbReference type="InterPro" id="IPR000182">
    <property type="entry name" value="GNAT_dom"/>
</dbReference>
<evidence type="ECO:0000313" key="4">
    <source>
        <dbReference type="EMBL" id="TDF99765.1"/>
    </source>
</evidence>
<evidence type="ECO:0000259" key="3">
    <source>
        <dbReference type="PROSITE" id="PS51186"/>
    </source>
</evidence>
<dbReference type="CDD" id="cd04301">
    <property type="entry name" value="NAT_SF"/>
    <property type="match status" value="1"/>
</dbReference>
<organism evidence="4 5">
    <name type="scientific">Paenibacillus piri</name>
    <dbReference type="NCBI Taxonomy" id="2547395"/>
    <lineage>
        <taxon>Bacteria</taxon>
        <taxon>Bacillati</taxon>
        <taxon>Bacillota</taxon>
        <taxon>Bacilli</taxon>
        <taxon>Bacillales</taxon>
        <taxon>Paenibacillaceae</taxon>
        <taxon>Paenibacillus</taxon>
    </lineage>
</organism>
<dbReference type="InterPro" id="IPR016181">
    <property type="entry name" value="Acyl_CoA_acyltransferase"/>
</dbReference>
<sequence>MGIEIVALEASLVAKASRMVSGYLFSSSNGTDEPAVTPELAQSCVPLLERLLSSGLAELYMAVQDGQHIGFMLLSWSFSMSKGRPVLRVEALYTSPDYRNQGIGKKLLQYAVGLARTKQAVRLQLETDETNVPARVLYEDLGFEKIEGKGVYMLFL</sequence>
<accession>A0A4R5KX56</accession>
<feature type="domain" description="N-acetyltransferase" evidence="3">
    <location>
        <begin position="3"/>
        <end position="156"/>
    </location>
</feature>
<dbReference type="RefSeq" id="WP_133226464.1">
    <property type="nucleotide sequence ID" value="NZ_SMRT01000002.1"/>
</dbReference>
<dbReference type="AlphaFoldDB" id="A0A4R5KX56"/>
<keyword evidence="1 4" id="KW-0808">Transferase</keyword>
<dbReference type="PROSITE" id="PS51186">
    <property type="entry name" value="GNAT"/>
    <property type="match status" value="1"/>
</dbReference>
<dbReference type="PANTHER" id="PTHR43420:SF51">
    <property type="entry name" value="PEPTIDYL-LYSINE N-ACETYLTRANSFERASE YIAC"/>
    <property type="match status" value="1"/>
</dbReference>
<evidence type="ECO:0000256" key="1">
    <source>
        <dbReference type="ARBA" id="ARBA00022679"/>
    </source>
</evidence>
<name>A0A4R5KX56_9BACL</name>
<dbReference type="Gene3D" id="3.40.630.30">
    <property type="match status" value="1"/>
</dbReference>
<evidence type="ECO:0000313" key="5">
    <source>
        <dbReference type="Proteomes" id="UP000295636"/>
    </source>
</evidence>
<dbReference type="Proteomes" id="UP000295636">
    <property type="component" value="Unassembled WGS sequence"/>
</dbReference>
<dbReference type="GO" id="GO:0016747">
    <property type="term" value="F:acyltransferase activity, transferring groups other than amino-acyl groups"/>
    <property type="evidence" value="ECO:0007669"/>
    <property type="project" value="InterPro"/>
</dbReference>
<dbReference type="SUPFAM" id="SSF55729">
    <property type="entry name" value="Acyl-CoA N-acyltransferases (Nat)"/>
    <property type="match status" value="1"/>
</dbReference>
<protein>
    <submittedName>
        <fullName evidence="4">GNAT family N-acetyltransferase</fullName>
    </submittedName>
</protein>
<keyword evidence="2" id="KW-0012">Acyltransferase</keyword>
<reference evidence="4 5" key="1">
    <citation type="submission" date="2019-03" db="EMBL/GenBank/DDBJ databases">
        <title>This is whole genome sequence of Paenibacillus sp MS74 strain.</title>
        <authorList>
            <person name="Trinh H.N."/>
        </authorList>
    </citation>
    <scope>NUCLEOTIDE SEQUENCE [LARGE SCALE GENOMIC DNA]</scope>
    <source>
        <strain evidence="4 5">MS74</strain>
    </source>
</reference>
<dbReference type="EMBL" id="SMRT01000002">
    <property type="protein sequence ID" value="TDF99765.1"/>
    <property type="molecule type" value="Genomic_DNA"/>
</dbReference>
<evidence type="ECO:0000256" key="2">
    <source>
        <dbReference type="ARBA" id="ARBA00023315"/>
    </source>
</evidence>
<dbReference type="PANTHER" id="PTHR43420">
    <property type="entry name" value="ACETYLTRANSFERASE"/>
    <property type="match status" value="1"/>
</dbReference>
<comment type="caution">
    <text evidence="4">The sequence shown here is derived from an EMBL/GenBank/DDBJ whole genome shotgun (WGS) entry which is preliminary data.</text>
</comment>
<dbReference type="OrthoDB" id="2900974at2"/>
<dbReference type="InterPro" id="IPR050680">
    <property type="entry name" value="YpeA/RimI_acetyltransf"/>
</dbReference>
<keyword evidence="5" id="KW-1185">Reference proteome</keyword>
<gene>
    <name evidence="4" type="ORF">E1757_08065</name>
</gene>